<evidence type="ECO:0000259" key="2">
    <source>
        <dbReference type="Pfam" id="PF07883"/>
    </source>
</evidence>
<dbReference type="Proteomes" id="UP000466517">
    <property type="component" value="Chromosome"/>
</dbReference>
<feature type="region of interest" description="Disordered" evidence="1">
    <location>
        <begin position="22"/>
        <end position="46"/>
    </location>
</feature>
<evidence type="ECO:0000256" key="1">
    <source>
        <dbReference type="SAM" id="MobiDB-lite"/>
    </source>
</evidence>
<dbReference type="PANTHER" id="PTHR43698:SF1">
    <property type="entry name" value="BLL4564 PROTEIN"/>
    <property type="match status" value="1"/>
</dbReference>
<reference evidence="3 4" key="1">
    <citation type="journal article" date="2019" name="Emerg. Microbes Infect.">
        <title>Comprehensive subspecies identification of 175 nontuberculous mycobacteria species based on 7547 genomic profiles.</title>
        <authorList>
            <person name="Matsumoto Y."/>
            <person name="Kinjo T."/>
            <person name="Motooka D."/>
            <person name="Nabeya D."/>
            <person name="Jung N."/>
            <person name="Uechi K."/>
            <person name="Horii T."/>
            <person name="Iida T."/>
            <person name="Fujita J."/>
            <person name="Nakamura S."/>
        </authorList>
    </citation>
    <scope>NUCLEOTIDE SEQUENCE [LARGE SCALE GENOMIC DNA]</scope>
    <source>
        <strain evidence="3 4">JCM 13574</strain>
    </source>
</reference>
<organism evidence="3 4">
    <name type="scientific">Mycolicibacterium madagascariense</name>
    <dbReference type="NCBI Taxonomy" id="212765"/>
    <lineage>
        <taxon>Bacteria</taxon>
        <taxon>Bacillati</taxon>
        <taxon>Actinomycetota</taxon>
        <taxon>Actinomycetes</taxon>
        <taxon>Mycobacteriales</taxon>
        <taxon>Mycobacteriaceae</taxon>
        <taxon>Mycolicibacterium</taxon>
    </lineage>
</organism>
<dbReference type="InterPro" id="IPR013096">
    <property type="entry name" value="Cupin_2"/>
</dbReference>
<dbReference type="PANTHER" id="PTHR43698">
    <property type="entry name" value="RIBD C-TERMINAL DOMAIN CONTAINING PROTEIN"/>
    <property type="match status" value="1"/>
</dbReference>
<proteinExistence type="predicted"/>
<dbReference type="CDD" id="cd02233">
    <property type="entry name" value="cupin_HNL-like"/>
    <property type="match status" value="1"/>
</dbReference>
<dbReference type="RefSeq" id="WP_197746904.1">
    <property type="nucleotide sequence ID" value="NZ_AP022610.1"/>
</dbReference>
<accession>A0A7I7XB00</accession>
<keyword evidence="4" id="KW-1185">Reference proteome</keyword>
<evidence type="ECO:0000313" key="4">
    <source>
        <dbReference type="Proteomes" id="UP000466517"/>
    </source>
</evidence>
<dbReference type="EMBL" id="AP022610">
    <property type="protein sequence ID" value="BBZ25781.1"/>
    <property type="molecule type" value="Genomic_DNA"/>
</dbReference>
<dbReference type="KEGG" id="mmag:MMAD_00760"/>
<dbReference type="InterPro" id="IPR047263">
    <property type="entry name" value="HNL-like_cupin"/>
</dbReference>
<gene>
    <name evidence="3" type="ORF">MMAD_00760</name>
</gene>
<feature type="domain" description="Cupin type-2" evidence="2">
    <location>
        <begin position="72"/>
        <end position="137"/>
    </location>
</feature>
<protein>
    <submittedName>
        <fullName evidence="3">Cupin</fullName>
    </submittedName>
</protein>
<dbReference type="SUPFAM" id="SSF51182">
    <property type="entry name" value="RmlC-like cupins"/>
    <property type="match status" value="1"/>
</dbReference>
<dbReference type="AlphaFoldDB" id="A0A7I7XB00"/>
<dbReference type="InterPro" id="IPR014710">
    <property type="entry name" value="RmlC-like_jellyroll"/>
</dbReference>
<evidence type="ECO:0000313" key="3">
    <source>
        <dbReference type="EMBL" id="BBZ25781.1"/>
    </source>
</evidence>
<dbReference type="Gene3D" id="2.60.120.10">
    <property type="entry name" value="Jelly Rolls"/>
    <property type="match status" value="1"/>
</dbReference>
<sequence>MRRILTLAAPLATALPFELADPAPSRAEPGMHVSPAGERPPNPGPAATFTGEVTVRPLFGATDYSPTSGGQVSFSPCARSAWHTHPAGQTLVVIEGTGWVQEWGGAKQRITAGDVIVTAPGVKHWHGAAAETPLTHIAIQNAVEGVNVDWLEHVTDEQYGA</sequence>
<name>A0A7I7XB00_9MYCO</name>
<dbReference type="InterPro" id="IPR011051">
    <property type="entry name" value="RmlC_Cupin_sf"/>
</dbReference>
<dbReference type="Pfam" id="PF07883">
    <property type="entry name" value="Cupin_2"/>
    <property type="match status" value="1"/>
</dbReference>